<protein>
    <submittedName>
        <fullName evidence="2">5002_t:CDS:1</fullName>
    </submittedName>
</protein>
<evidence type="ECO:0000313" key="3">
    <source>
        <dbReference type="Proteomes" id="UP000789759"/>
    </source>
</evidence>
<sequence length="77" mass="8923">MWPTWSSPVSKDSALINMESGTNTTSKRDANPENSSGFYKMSNLKEKRELTENELNELSKREVSEEHKLSKRALEYR</sequence>
<name>A0A9N9K8Z6_9GLOM</name>
<proteinExistence type="predicted"/>
<gene>
    <name evidence="2" type="ORF">CPELLU_LOCUS19094</name>
</gene>
<keyword evidence="3" id="KW-1185">Reference proteome</keyword>
<accession>A0A9N9K8Z6</accession>
<feature type="compositionally biased region" description="Polar residues" evidence="1">
    <location>
        <begin position="1"/>
        <end position="10"/>
    </location>
</feature>
<comment type="caution">
    <text evidence="2">The sequence shown here is derived from an EMBL/GenBank/DDBJ whole genome shotgun (WGS) entry which is preliminary data.</text>
</comment>
<feature type="non-terminal residue" evidence="2">
    <location>
        <position position="77"/>
    </location>
</feature>
<reference evidence="2" key="1">
    <citation type="submission" date="2021-06" db="EMBL/GenBank/DDBJ databases">
        <authorList>
            <person name="Kallberg Y."/>
            <person name="Tangrot J."/>
            <person name="Rosling A."/>
        </authorList>
    </citation>
    <scope>NUCLEOTIDE SEQUENCE</scope>
    <source>
        <strain evidence="2">FL966</strain>
    </source>
</reference>
<dbReference type="EMBL" id="CAJVQA010042663">
    <property type="protein sequence ID" value="CAG8815067.1"/>
    <property type="molecule type" value="Genomic_DNA"/>
</dbReference>
<evidence type="ECO:0000256" key="1">
    <source>
        <dbReference type="SAM" id="MobiDB-lite"/>
    </source>
</evidence>
<feature type="region of interest" description="Disordered" evidence="1">
    <location>
        <begin position="1"/>
        <end position="45"/>
    </location>
</feature>
<dbReference type="Proteomes" id="UP000789759">
    <property type="component" value="Unassembled WGS sequence"/>
</dbReference>
<organism evidence="2 3">
    <name type="scientific">Cetraspora pellucida</name>
    <dbReference type="NCBI Taxonomy" id="1433469"/>
    <lineage>
        <taxon>Eukaryota</taxon>
        <taxon>Fungi</taxon>
        <taxon>Fungi incertae sedis</taxon>
        <taxon>Mucoromycota</taxon>
        <taxon>Glomeromycotina</taxon>
        <taxon>Glomeromycetes</taxon>
        <taxon>Diversisporales</taxon>
        <taxon>Gigasporaceae</taxon>
        <taxon>Cetraspora</taxon>
    </lineage>
</organism>
<evidence type="ECO:0000313" key="2">
    <source>
        <dbReference type="EMBL" id="CAG8815067.1"/>
    </source>
</evidence>
<dbReference type="OrthoDB" id="2429635at2759"/>
<dbReference type="AlphaFoldDB" id="A0A9N9K8Z6"/>